<reference evidence="2" key="1">
    <citation type="submission" date="2022-08" db="EMBL/GenBank/DDBJ databases">
        <authorList>
            <consortium name="DOE Joint Genome Institute"/>
            <person name="Min B."/>
            <person name="Riley R."/>
            <person name="Sierra-Patev S."/>
            <person name="Naranjo-Ortiz M."/>
            <person name="Looney B."/>
            <person name="Konkel Z."/>
            <person name="Slot J.C."/>
            <person name="Sakamoto Y."/>
            <person name="Steenwyk J.L."/>
            <person name="Rokas A."/>
            <person name="Carro J."/>
            <person name="Camarero S."/>
            <person name="Ferreira P."/>
            <person name="Molpeceres G."/>
            <person name="Ruiz-Duenas F.J."/>
            <person name="Serrano A."/>
            <person name="Henrissat B."/>
            <person name="Drula E."/>
            <person name="Hughes K.W."/>
            <person name="Mata J.L."/>
            <person name="Ishikawa N.K."/>
            <person name="Vargas-Isla R."/>
            <person name="Ushijima S."/>
            <person name="Smith C.A."/>
            <person name="Ahrendt S."/>
            <person name="Andreopoulos W."/>
            <person name="He G."/>
            <person name="Labutti K."/>
            <person name="Lipzen A."/>
            <person name="Ng V."/>
            <person name="Sandor L."/>
            <person name="Barry K."/>
            <person name="Martinez A.T."/>
            <person name="Xiao Y."/>
            <person name="Gibbons J.G."/>
            <person name="Terashima K."/>
            <person name="Hibbett D.S."/>
            <person name="Grigoriev I.V."/>
        </authorList>
    </citation>
    <scope>NUCLEOTIDE SEQUENCE</scope>
    <source>
        <strain evidence="2">Sp2 HRB7682 ss15</strain>
    </source>
</reference>
<feature type="compositionally biased region" description="Low complexity" evidence="1">
    <location>
        <begin position="350"/>
        <end position="368"/>
    </location>
</feature>
<dbReference type="Proteomes" id="UP001150238">
    <property type="component" value="Unassembled WGS sequence"/>
</dbReference>
<sequence length="804" mass="89090">MGLEHRTDSRQPPLITPSASPPSRSQSISYNPHANIIASGKSSSSSGPSIRTGSRFSSTPLSTTETPDIPTLRSQSTSRLLSVWSTLADRYSLRVDQDDIVDIRTGQLVKDRGVVRGLNGKWDFGRFASVEDDEGDEQLEYEEDRNRGIEGVQEESDDELDSFAYLDHQQGLDGPQEDIEAPANPFMTLSNITSRATHAIDPTNDEDDAADLRAFLEDERHRKEIQGDAAEQDDISTGELRIEEGGSEFVTEIDTETEAGFTTEGEPFSDYDEVRMLDTEKFDKVHRSPILRGKEGSEDELELWDASDFDIILSSKKANEIPSSSKSKPHPHLITPPNSSTYSESHTDLFEPLVSSPPLLSPIYSSTRSKSRQRSSTDHPPTTITKPFTPAPSTSLPSSSPFINSSRIPRLDLSRLSNLRRGRSQSRSPSKVSQRKNEDTGAAASVVGSKNPSKSKTANPKVPPSYFTPSTSRMSKGHSSEAIRTFSSPQNVGKSVRHKGKGQTGAGELDKNSHVGKIEPKSTAVDVKGKSKAREIIEIYSSSDELPLDSITSSSRRLSAKARGKKRARSSGASWSSEAEWENDSHQAAGGSTTINHRKSKLMGSPTKKGRYTVLSDSEPEEVIHYTSAHSSCEIDPISSPAKLSPRRAPQNTRSEQRRRNESSQSRSRQSRLASDVQIYGGNSMALIQMMIIKRTSTVHTDPFIGLQVEAEVERARTPSVLSQIHFQTQTLATQPICMMIPCATHRLHDLSQRNVMIQVNQILCFRPREQRVSHRYRKPSKDVRRTSYQMLLRASIHFLHRKA</sequence>
<name>A0A9W8ZSG8_9AGAR</name>
<organism evidence="2 3">
    <name type="scientific">Lentinula lateritia</name>
    <dbReference type="NCBI Taxonomy" id="40482"/>
    <lineage>
        <taxon>Eukaryota</taxon>
        <taxon>Fungi</taxon>
        <taxon>Dikarya</taxon>
        <taxon>Basidiomycota</taxon>
        <taxon>Agaricomycotina</taxon>
        <taxon>Agaricomycetes</taxon>
        <taxon>Agaricomycetidae</taxon>
        <taxon>Agaricales</taxon>
        <taxon>Marasmiineae</taxon>
        <taxon>Omphalotaceae</taxon>
        <taxon>Lentinula</taxon>
    </lineage>
</organism>
<feature type="compositionally biased region" description="Low complexity" evidence="1">
    <location>
        <begin position="17"/>
        <end position="29"/>
    </location>
</feature>
<evidence type="ECO:0000313" key="3">
    <source>
        <dbReference type="Proteomes" id="UP001150238"/>
    </source>
</evidence>
<feature type="compositionally biased region" description="Low complexity" evidence="1">
    <location>
        <begin position="663"/>
        <end position="672"/>
    </location>
</feature>
<feature type="compositionally biased region" description="Basic residues" evidence="1">
    <location>
        <begin position="558"/>
        <end position="569"/>
    </location>
</feature>
<accession>A0A9W8ZSG8</accession>
<feature type="region of interest" description="Disordered" evidence="1">
    <location>
        <begin position="319"/>
        <end position="531"/>
    </location>
</feature>
<reference evidence="2" key="2">
    <citation type="journal article" date="2023" name="Proc. Natl. Acad. Sci. U.S.A.">
        <title>A global phylogenomic analysis of the shiitake genus Lentinula.</title>
        <authorList>
            <person name="Sierra-Patev S."/>
            <person name="Min B."/>
            <person name="Naranjo-Ortiz M."/>
            <person name="Looney B."/>
            <person name="Konkel Z."/>
            <person name="Slot J.C."/>
            <person name="Sakamoto Y."/>
            <person name="Steenwyk J.L."/>
            <person name="Rokas A."/>
            <person name="Carro J."/>
            <person name="Camarero S."/>
            <person name="Ferreira P."/>
            <person name="Molpeceres G."/>
            <person name="Ruiz-Duenas F.J."/>
            <person name="Serrano A."/>
            <person name="Henrissat B."/>
            <person name="Drula E."/>
            <person name="Hughes K.W."/>
            <person name="Mata J.L."/>
            <person name="Ishikawa N.K."/>
            <person name="Vargas-Isla R."/>
            <person name="Ushijima S."/>
            <person name="Smith C.A."/>
            <person name="Donoghue J."/>
            <person name="Ahrendt S."/>
            <person name="Andreopoulos W."/>
            <person name="He G."/>
            <person name="LaButti K."/>
            <person name="Lipzen A."/>
            <person name="Ng V."/>
            <person name="Riley R."/>
            <person name="Sandor L."/>
            <person name="Barry K."/>
            <person name="Martinez A.T."/>
            <person name="Xiao Y."/>
            <person name="Gibbons J.G."/>
            <person name="Terashima K."/>
            <person name="Grigoriev I.V."/>
            <person name="Hibbett D."/>
        </authorList>
    </citation>
    <scope>NUCLEOTIDE SEQUENCE</scope>
    <source>
        <strain evidence="2">Sp2 HRB7682 ss15</strain>
    </source>
</reference>
<dbReference type="EMBL" id="JANVFS010000050">
    <property type="protein sequence ID" value="KAJ4465510.1"/>
    <property type="molecule type" value="Genomic_DNA"/>
</dbReference>
<feature type="region of interest" description="Disordered" evidence="1">
    <location>
        <begin position="1"/>
        <end position="73"/>
    </location>
</feature>
<dbReference type="GO" id="GO:0042393">
    <property type="term" value="F:histone binding"/>
    <property type="evidence" value="ECO:0007669"/>
    <property type="project" value="InterPro"/>
</dbReference>
<feature type="compositionally biased region" description="Polar residues" evidence="1">
    <location>
        <begin position="55"/>
        <end position="66"/>
    </location>
</feature>
<feature type="region of interest" description="Disordered" evidence="1">
    <location>
        <begin position="548"/>
        <end position="675"/>
    </location>
</feature>
<dbReference type="InterPro" id="IPR009072">
    <property type="entry name" value="Histone-fold"/>
</dbReference>
<evidence type="ECO:0000313" key="2">
    <source>
        <dbReference type="EMBL" id="KAJ4465510.1"/>
    </source>
</evidence>
<feature type="compositionally biased region" description="Low complexity" evidence="1">
    <location>
        <begin position="387"/>
        <end position="408"/>
    </location>
</feature>
<evidence type="ECO:0000256" key="1">
    <source>
        <dbReference type="SAM" id="MobiDB-lite"/>
    </source>
</evidence>
<dbReference type="GO" id="GO:0046982">
    <property type="term" value="F:protein heterodimerization activity"/>
    <property type="evidence" value="ECO:0007669"/>
    <property type="project" value="InterPro"/>
</dbReference>
<dbReference type="GO" id="GO:0005634">
    <property type="term" value="C:nucleus"/>
    <property type="evidence" value="ECO:0007669"/>
    <property type="project" value="InterPro"/>
</dbReference>
<comment type="caution">
    <text evidence="2">The sequence shown here is derived from an EMBL/GenBank/DDBJ whole genome shotgun (WGS) entry which is preliminary data.</text>
</comment>
<gene>
    <name evidence="2" type="ORF">C8J55DRAFT_256702</name>
</gene>
<dbReference type="InterPro" id="IPR018465">
    <property type="entry name" value="Scm3/HJURP"/>
</dbReference>
<feature type="compositionally biased region" description="Basic and acidic residues" evidence="1">
    <location>
        <begin position="508"/>
        <end position="520"/>
    </location>
</feature>
<feature type="compositionally biased region" description="Polar residues" evidence="1">
    <location>
        <begin position="448"/>
        <end position="458"/>
    </location>
</feature>
<dbReference type="Pfam" id="PF10384">
    <property type="entry name" value="Scm3"/>
    <property type="match status" value="1"/>
</dbReference>
<protein>
    <submittedName>
        <fullName evidence="2">Uncharacterized protein</fullName>
    </submittedName>
</protein>
<dbReference type="AlphaFoldDB" id="A0A9W8ZSG8"/>
<feature type="compositionally biased region" description="Low complexity" evidence="1">
    <location>
        <begin position="36"/>
        <end position="54"/>
    </location>
</feature>
<feature type="compositionally biased region" description="Polar residues" evidence="1">
    <location>
        <begin position="548"/>
        <end position="557"/>
    </location>
</feature>
<proteinExistence type="predicted"/>
<dbReference type="Gene3D" id="1.10.20.10">
    <property type="entry name" value="Histone, subunit A"/>
    <property type="match status" value="1"/>
</dbReference>